<gene>
    <name evidence="1" type="ORF">S01H1_19530</name>
</gene>
<evidence type="ECO:0000313" key="1">
    <source>
        <dbReference type="EMBL" id="GAF94914.1"/>
    </source>
</evidence>
<dbReference type="Pfam" id="PF21840">
    <property type="entry name" value="DUF6899"/>
    <property type="match status" value="1"/>
</dbReference>
<reference evidence="1" key="1">
    <citation type="journal article" date="2014" name="Front. Microbiol.">
        <title>High frequency of phylogenetically diverse reductive dehalogenase-homologous genes in deep subseafloor sedimentary metagenomes.</title>
        <authorList>
            <person name="Kawai M."/>
            <person name="Futagami T."/>
            <person name="Toyoda A."/>
            <person name="Takaki Y."/>
            <person name="Nishi S."/>
            <person name="Hori S."/>
            <person name="Arai W."/>
            <person name="Tsubouchi T."/>
            <person name="Morono Y."/>
            <person name="Uchiyama I."/>
            <person name="Ito T."/>
            <person name="Fujiyama A."/>
            <person name="Inagaki F."/>
            <person name="Takami H."/>
        </authorList>
    </citation>
    <scope>NUCLEOTIDE SEQUENCE</scope>
    <source>
        <strain evidence="1">Expedition CK06-06</strain>
    </source>
</reference>
<sequence length="49" mass="5509">MPYIPEDERSEIDLLVAELLEELDTLGRANYAITEILQGMAGDLADYHT</sequence>
<feature type="non-terminal residue" evidence="1">
    <location>
        <position position="49"/>
    </location>
</feature>
<proteinExistence type="predicted"/>
<protein>
    <submittedName>
        <fullName evidence="1">Uncharacterized protein</fullName>
    </submittedName>
</protein>
<name>X0TNW5_9ZZZZ</name>
<comment type="caution">
    <text evidence="1">The sequence shown here is derived from an EMBL/GenBank/DDBJ whole genome shotgun (WGS) entry which is preliminary data.</text>
</comment>
<dbReference type="AlphaFoldDB" id="X0TNW5"/>
<dbReference type="EMBL" id="BARS01010558">
    <property type="protein sequence ID" value="GAF94914.1"/>
    <property type="molecule type" value="Genomic_DNA"/>
</dbReference>
<accession>X0TNW5</accession>
<dbReference type="InterPro" id="IPR054194">
    <property type="entry name" value="DUF6899"/>
</dbReference>
<organism evidence="1">
    <name type="scientific">marine sediment metagenome</name>
    <dbReference type="NCBI Taxonomy" id="412755"/>
    <lineage>
        <taxon>unclassified sequences</taxon>
        <taxon>metagenomes</taxon>
        <taxon>ecological metagenomes</taxon>
    </lineage>
</organism>